<proteinExistence type="predicted"/>
<comment type="caution">
    <text evidence="3">The sequence shown here is derived from an EMBL/GenBank/DDBJ whole genome shotgun (WGS) entry which is preliminary data.</text>
</comment>
<protein>
    <submittedName>
        <fullName evidence="3">Uncharacterized protein</fullName>
    </submittedName>
</protein>
<organism evidence="3 4">
    <name type="scientific">Cymbomonas tetramitiformis</name>
    <dbReference type="NCBI Taxonomy" id="36881"/>
    <lineage>
        <taxon>Eukaryota</taxon>
        <taxon>Viridiplantae</taxon>
        <taxon>Chlorophyta</taxon>
        <taxon>Pyramimonadophyceae</taxon>
        <taxon>Pyramimonadales</taxon>
        <taxon>Pyramimonadaceae</taxon>
        <taxon>Cymbomonas</taxon>
    </lineage>
</organism>
<evidence type="ECO:0000256" key="2">
    <source>
        <dbReference type="SAM" id="Phobius"/>
    </source>
</evidence>
<dbReference type="Proteomes" id="UP001190700">
    <property type="component" value="Unassembled WGS sequence"/>
</dbReference>
<evidence type="ECO:0000313" key="4">
    <source>
        <dbReference type="Proteomes" id="UP001190700"/>
    </source>
</evidence>
<feature type="compositionally biased region" description="Low complexity" evidence="1">
    <location>
        <begin position="2355"/>
        <end position="2382"/>
    </location>
</feature>
<accession>A0AAE0C8C0</accession>
<feature type="compositionally biased region" description="Basic residues" evidence="1">
    <location>
        <begin position="2460"/>
        <end position="2474"/>
    </location>
</feature>
<evidence type="ECO:0000313" key="3">
    <source>
        <dbReference type="EMBL" id="KAK3249162.1"/>
    </source>
</evidence>
<feature type="transmembrane region" description="Helical" evidence="2">
    <location>
        <begin position="2398"/>
        <end position="2423"/>
    </location>
</feature>
<sequence length="2474" mass="275828">MDWLYDQNKAYQTFNVPNITKFGRFTAVLVNRDKDTQHIFYANFPVVFTDLTLYLNKGDVLALTDQQAIEGLEEIVVLTVSLVNGMADVVYSVRDGAPNDPVKHDLVHLTCADPTLNYGVLSTQNSLYCTQTCAKDPSCLWSSFDTKTSVCVGGEYTCTNNTLVQSNNLNRLSLKIGVNPVVYNGVTITEEAFISAPAHLFRPKPPEDTSSASCVQLMNKQECRAMIGPAGPSQKTFVDIDEKQYNSADAALFPTGCFLEGGIYHFQTPRVDVQTHEPCDGVFKPANAPMECVCLQSARHQPNQKCSTITEKERCKNIGESGGYEWHDLDEAVGSSGWTSVMASSYPTGCFMVNDDSFYFQSPRNDVAQHEPCDGAYGAQYDFKCLCEPEVRIGMSCMVAMPDRYDECQWTKVANMADRNYQHPSTGSTGIYEVISWGDLSMENATEPVYVCPELAKAWASIWVGEEDKTLRVSSCASYLSNDPQQNFAVVLFDPLSDRCAIGECQCYLLPTCGSSTSPMMTYEEAFGTALSSRLEVSVLAKETYMQPRFLDKASGPYTIRQSAMDAGSAKYENALIRGSGSDTVTVSDVLFNGHDCLANHHPYYDPAMYATSSVCLPLNCSIWGTAQGYRPNMHFMEDTCKTHSACCADSYDANDLPACSQMKAIADGQYQPCAIKVVGTSNVTLQLSEFEMLPTVSSHLLTDSKLHQLKRNQAEVLKYGRDAMKSLCTVKIDLYDMLFTGNDQAKIALDEYKGTRYATHVSETCNTGIKTDPRHNELVVTNGEQFARANQSTQGPENKMVVLQSSIAPYDNYKCSIHAFPTYFDLTTLVESTSSRGNGLWDMHRPSSLVWKNTPAEVNGRKLAGITDQSILDMYNLPYTHHVMDGSTYNDLVTQSRRGPTSYLPLSTIFVSPIFETAKPNMSVVIEKRTIHGNGDMGICFSLCNKVLPFKLIEFGEDYILNSEHGYPRVYLSLEDITAGLQPHASETFWKDYVVDNVTYKVPVNDQQTVASFDEMHKVDPEMDTVILEVKQIGQSEDYSRLTYRSLDKGTIARHGGVCVDRLPLKPNTDYELNVQHVDTVATVPSMCSTKSDNLTIDYLYLSRGIPSSTVLTSTFPSIKYLPQGMVKETWTKRYHDASNFIVRNPDISQDDVLFREINDIVRNAFTETDIETLLYQLCDDVDHADDSVAKGLPIAACHGFTYRKRMNPDKLIREKNDTHDATYGDFCWQGMSSLYTDKNDCEHAYGRPCEDSQVTEKFAQFDGKGFIQQFVTGITLYKATVGPPYVEDNKNNEDRIGGNVRSACNTLKDKPFEFFDVRLYTAYPPSDTMRDVIENAKIEMRNSGKEMSFMDVADLTQSWINSTGYSVTPRVLKINDSIDRKTFLLQNMLTVVGSALSEKMLETRAYVHTDLMTANAFRCGAPTVESLFDNENGVYADVFGMTFRWNSVLQVNKEAVLDETIQFAWGRTTQDAAVALEETSKWGDFDFIATCSSSDLPTSPNTYRDYYRQQQTCSSSKSMKWKINPNNKQYENPIIADSNNNVCAAKSTDIQFIGTLTDFLDLTNQYPPKHILREDLAGSYTHKSQLALRQTLHMQSGNTLERTFFYPLYIKTYSTNVMSFSAQSPILPSAVSRLSELSVQYNYATYRSVLEITTRTCVSQPKNTTDQNLYKVVNPIASYDRTHKNPSSYKELQDLGKAKYSFLSDGFTPTAGASAEVRLLDADESDFNGVAFQGINDNRFYGDKAQVESCQLVVQDQADKDRRILGTNSEFASMDEDGLNGNKHFEFNCFRRVYVCEFENSQKWKQMHVHVSSDYIVKSNNLYVVDPSKPERVAYVSTISTTVDNKVDTQTFQVSMSVDVPRDLNDKPKMPSWTDYHAPGSQGLASLQTIASGGGGETANRIEREQRFRVSTYFTDATIRRSYGLYPVSFFAILTLKDAQQNTMQSSKPMSSTGTSILEPKKNLCGITSDMATNLSSFDTFGKLIPIYEGIFRNGASASDNSFENPSMLDLKEFLHYRAIDPELSSLLRTRQIYVSDALRDAILPEHQKGGMIMDSSILSWLMVNNIDLDFTGLDHTFDLTFCFVGAVTSKGNMRPDNFMRTVQSRLDNYAGFTKQECKAYKDSLTNRWPSLTLTFEETTDTQLPSGCLTELYTKKKVVYNNDINTNLPILTMYLTCKSPYSSSPDENYEFAKPGYTCAQSVVRFQIEKDMCGSLANANHAGNMLEVETMKDPPACFFDTARNRYVYNFALDSTTACSNAKLCKCTNYGLDLIVDSTDLYCYETVVDAASGSNSAGSKRLLGYTSGVLKINSKSDNSQSDYDYAQNSEIEHTVSLMNAFKSLNADVSPITTSLADDQSQAQSTSSMATSYGDDSSSGTHSSDSDAHDNHDSKRMRALLAVAIAVVSVFVILLLAGFITVLVDISSNLSRTRTRGSTTYASVDKSQRAENSAIQQGRGGRPRSGAKAKSYLKL</sequence>
<keyword evidence="2" id="KW-0812">Transmembrane</keyword>
<gene>
    <name evidence="3" type="ORF">CYMTET_41425</name>
</gene>
<keyword evidence="2" id="KW-0472">Membrane</keyword>
<reference evidence="3 4" key="1">
    <citation type="journal article" date="2015" name="Genome Biol. Evol.">
        <title>Comparative Genomics of a Bacterivorous Green Alga Reveals Evolutionary Causalities and Consequences of Phago-Mixotrophic Mode of Nutrition.</title>
        <authorList>
            <person name="Burns J.A."/>
            <person name="Paasch A."/>
            <person name="Narechania A."/>
            <person name="Kim E."/>
        </authorList>
    </citation>
    <scope>NUCLEOTIDE SEQUENCE [LARGE SCALE GENOMIC DNA]</scope>
    <source>
        <strain evidence="3 4">PLY_AMNH</strain>
    </source>
</reference>
<feature type="region of interest" description="Disordered" evidence="1">
    <location>
        <begin position="2355"/>
        <end position="2390"/>
    </location>
</feature>
<feature type="region of interest" description="Disordered" evidence="1">
    <location>
        <begin position="2434"/>
        <end position="2474"/>
    </location>
</feature>
<keyword evidence="4" id="KW-1185">Reference proteome</keyword>
<evidence type="ECO:0000256" key="1">
    <source>
        <dbReference type="SAM" id="MobiDB-lite"/>
    </source>
</evidence>
<keyword evidence="2" id="KW-1133">Transmembrane helix</keyword>
<name>A0AAE0C8C0_9CHLO</name>
<dbReference type="EMBL" id="LGRX02027573">
    <property type="protein sequence ID" value="KAK3249162.1"/>
    <property type="molecule type" value="Genomic_DNA"/>
</dbReference>